<proteinExistence type="predicted"/>
<sequence>MKEKIERALFEARPYIEYYEELKKKVEEISSKAQDEDSFVKALEEEIKNAQEPFKTDLRIFLQKFNSL</sequence>
<dbReference type="Proteomes" id="UP000886217">
    <property type="component" value="Unassembled WGS sequence"/>
</dbReference>
<dbReference type="EMBL" id="DRTU01000216">
    <property type="protein sequence ID" value="HHI00850.1"/>
    <property type="molecule type" value="Genomic_DNA"/>
</dbReference>
<comment type="caution">
    <text evidence="1">The sequence shown here is derived from an EMBL/GenBank/DDBJ whole genome shotgun (WGS) entry which is preliminary data.</text>
</comment>
<evidence type="ECO:0000313" key="1">
    <source>
        <dbReference type="EMBL" id="HHI00850.1"/>
    </source>
</evidence>
<gene>
    <name evidence="1" type="ORF">ENL40_05205</name>
</gene>
<organism evidence="1">
    <name type="scientific">Thermococcus litoralis</name>
    <dbReference type="NCBI Taxonomy" id="2265"/>
    <lineage>
        <taxon>Archaea</taxon>
        <taxon>Methanobacteriati</taxon>
        <taxon>Methanobacteriota</taxon>
        <taxon>Thermococci</taxon>
        <taxon>Thermococcales</taxon>
        <taxon>Thermococcaceae</taxon>
        <taxon>Thermococcus</taxon>
    </lineage>
</organism>
<dbReference type="AlphaFoldDB" id="A0A7C5P997"/>
<accession>A0A7C5P997</accession>
<protein>
    <submittedName>
        <fullName evidence="1">Uncharacterized protein</fullName>
    </submittedName>
</protein>
<name>A0A7C5P997_THELI</name>
<reference evidence="1" key="1">
    <citation type="journal article" date="2020" name="mSystems">
        <title>Genome- and Community-Level Interaction Insights into Carbon Utilization and Element Cycling Functions of Hydrothermarchaeota in Hydrothermal Sediment.</title>
        <authorList>
            <person name="Zhou Z."/>
            <person name="Liu Y."/>
            <person name="Xu W."/>
            <person name="Pan J."/>
            <person name="Luo Z.H."/>
            <person name="Li M."/>
        </authorList>
    </citation>
    <scope>NUCLEOTIDE SEQUENCE [LARGE SCALE GENOMIC DNA]</scope>
    <source>
        <strain evidence="1">HyVt-93</strain>
    </source>
</reference>